<dbReference type="AlphaFoldDB" id="A0A8J2NYA4"/>
<protein>
    <submittedName>
        <fullName evidence="1">Uncharacterized protein</fullName>
    </submittedName>
</protein>
<reference evidence="1" key="1">
    <citation type="submission" date="2021-06" db="EMBL/GenBank/DDBJ databases">
        <authorList>
            <person name="Hodson N. C."/>
            <person name="Mongue J. A."/>
            <person name="Jaron S. K."/>
        </authorList>
    </citation>
    <scope>NUCLEOTIDE SEQUENCE</scope>
</reference>
<sequence>VVQGLLPAFRALGLQLDGAFTDSWGVRLCGWS</sequence>
<feature type="non-terminal residue" evidence="1">
    <location>
        <position position="1"/>
    </location>
</feature>
<dbReference type="Proteomes" id="UP000708208">
    <property type="component" value="Unassembled WGS sequence"/>
</dbReference>
<name>A0A8J2NYA4_9HEXA</name>
<accession>A0A8J2NYA4</accession>
<proteinExistence type="predicted"/>
<dbReference type="EMBL" id="CAJVCH010114823">
    <property type="protein sequence ID" value="CAG7724879.1"/>
    <property type="molecule type" value="Genomic_DNA"/>
</dbReference>
<evidence type="ECO:0000313" key="1">
    <source>
        <dbReference type="EMBL" id="CAG7724879.1"/>
    </source>
</evidence>
<gene>
    <name evidence="1" type="ORF">AFUS01_LOCUS13872</name>
</gene>
<keyword evidence="2" id="KW-1185">Reference proteome</keyword>
<comment type="caution">
    <text evidence="1">The sequence shown here is derived from an EMBL/GenBank/DDBJ whole genome shotgun (WGS) entry which is preliminary data.</text>
</comment>
<evidence type="ECO:0000313" key="2">
    <source>
        <dbReference type="Proteomes" id="UP000708208"/>
    </source>
</evidence>
<organism evidence="1 2">
    <name type="scientific">Allacma fusca</name>
    <dbReference type="NCBI Taxonomy" id="39272"/>
    <lineage>
        <taxon>Eukaryota</taxon>
        <taxon>Metazoa</taxon>
        <taxon>Ecdysozoa</taxon>
        <taxon>Arthropoda</taxon>
        <taxon>Hexapoda</taxon>
        <taxon>Collembola</taxon>
        <taxon>Symphypleona</taxon>
        <taxon>Sminthuridae</taxon>
        <taxon>Allacma</taxon>
    </lineage>
</organism>